<feature type="binding site" evidence="3">
    <location>
        <begin position="86"/>
        <end position="89"/>
    </location>
    <ligand>
        <name>substrate</name>
    </ligand>
</feature>
<evidence type="ECO:0000256" key="1">
    <source>
        <dbReference type="ARBA" id="ARBA00001713"/>
    </source>
</evidence>
<gene>
    <name evidence="3" type="primary">rpiA</name>
    <name evidence="4" type="ORF">DID87_03485</name>
</gene>
<keyword evidence="2 3" id="KW-0413">Isomerase</keyword>
<comment type="similarity">
    <text evidence="3">Belongs to the ribose 5-phosphate isomerase family.</text>
</comment>
<sequence length="228" mass="25339">MDSEAVKKQKAEVGREAVDFIKDGMIVGIGSGSTMWYLVEALGKRVQAGLNIVGVPTSKYTREHAERLGIMMKNVDEVDHIDLTIDGADQIDENYQGIKGGGASHLMEKIVAVNSRKNMWIVDETKMVKTLSYPVPLEVIPYGSKQLEKRLAEMGLNPRLRLDENQQPVLTDSKNYIIDLFLDHIDDPKELASTLDSITGIVEHGFFLDIANTIIVQHPDGPQIINAR</sequence>
<dbReference type="Proteomes" id="UP000313312">
    <property type="component" value="Unassembled WGS sequence"/>
</dbReference>
<feature type="binding site" evidence="3">
    <location>
        <begin position="31"/>
        <end position="34"/>
    </location>
    <ligand>
        <name>substrate</name>
    </ligand>
</feature>
<dbReference type="SUPFAM" id="SSF75445">
    <property type="entry name" value="D-ribose-5-phosphate isomerase (RpiA), lid domain"/>
    <property type="match status" value="1"/>
</dbReference>
<dbReference type="NCBIfam" id="NF001924">
    <property type="entry name" value="PRK00702.1"/>
    <property type="match status" value="1"/>
</dbReference>
<reference evidence="4 5" key="1">
    <citation type="submission" date="2018-05" db="EMBL/GenBank/DDBJ databases">
        <title>Lactobacillus sanfranciscensis Ah4 draft denome sequence.</title>
        <authorList>
            <person name="Zhang G."/>
        </authorList>
    </citation>
    <scope>NUCLEOTIDE SEQUENCE [LARGE SCALE GENOMIC DNA]</scope>
    <source>
        <strain evidence="4 5">Ah4</strain>
    </source>
</reference>
<evidence type="ECO:0000313" key="4">
    <source>
        <dbReference type="EMBL" id="TNK90498.1"/>
    </source>
</evidence>
<name>A0A5C4TK39_FRUSA</name>
<dbReference type="GO" id="GO:0004751">
    <property type="term" value="F:ribose-5-phosphate isomerase activity"/>
    <property type="evidence" value="ECO:0007669"/>
    <property type="project" value="UniProtKB-UniRule"/>
</dbReference>
<organism evidence="4 5">
    <name type="scientific">Fructilactobacillus sanfranciscensis</name>
    <name type="common">Lactobacillus sanfranciscensis</name>
    <dbReference type="NCBI Taxonomy" id="1625"/>
    <lineage>
        <taxon>Bacteria</taxon>
        <taxon>Bacillati</taxon>
        <taxon>Bacillota</taxon>
        <taxon>Bacilli</taxon>
        <taxon>Lactobacillales</taxon>
        <taxon>Lactobacillaceae</taxon>
        <taxon>Fructilactobacillus</taxon>
    </lineage>
</organism>
<dbReference type="InterPro" id="IPR020672">
    <property type="entry name" value="Ribose5P_isomerase_typA_subgr"/>
</dbReference>
<dbReference type="GO" id="GO:0006014">
    <property type="term" value="P:D-ribose metabolic process"/>
    <property type="evidence" value="ECO:0007669"/>
    <property type="project" value="TreeGrafter"/>
</dbReference>
<dbReference type="HAMAP" id="MF_00170">
    <property type="entry name" value="Rib_5P_isom_A"/>
    <property type="match status" value="1"/>
</dbReference>
<dbReference type="PANTHER" id="PTHR11934">
    <property type="entry name" value="RIBOSE-5-PHOSPHATE ISOMERASE"/>
    <property type="match status" value="1"/>
</dbReference>
<comment type="function">
    <text evidence="3">Catalyzes the reversible conversion of ribose-5-phosphate to ribulose 5-phosphate.</text>
</comment>
<accession>A0A5C4TK39</accession>
<dbReference type="EMBL" id="QFCR01000008">
    <property type="protein sequence ID" value="TNK90498.1"/>
    <property type="molecule type" value="Genomic_DNA"/>
</dbReference>
<dbReference type="Pfam" id="PF06026">
    <property type="entry name" value="Rib_5-P_isom_A"/>
    <property type="match status" value="1"/>
</dbReference>
<dbReference type="Gene3D" id="3.40.50.1360">
    <property type="match status" value="1"/>
</dbReference>
<evidence type="ECO:0000256" key="2">
    <source>
        <dbReference type="ARBA" id="ARBA00023235"/>
    </source>
</evidence>
<evidence type="ECO:0000313" key="5">
    <source>
        <dbReference type="Proteomes" id="UP000313312"/>
    </source>
</evidence>
<dbReference type="GO" id="GO:0009052">
    <property type="term" value="P:pentose-phosphate shunt, non-oxidative branch"/>
    <property type="evidence" value="ECO:0007669"/>
    <property type="project" value="UniProtKB-UniRule"/>
</dbReference>
<proteinExistence type="inferred from homology"/>
<dbReference type="PANTHER" id="PTHR11934:SF0">
    <property type="entry name" value="RIBOSE-5-PHOSPHATE ISOMERASE"/>
    <property type="match status" value="1"/>
</dbReference>
<dbReference type="Gene3D" id="3.30.70.260">
    <property type="match status" value="1"/>
</dbReference>
<feature type="binding site" evidence="3">
    <location>
        <begin position="99"/>
        <end position="102"/>
    </location>
    <ligand>
        <name>substrate</name>
    </ligand>
</feature>
<protein>
    <recommendedName>
        <fullName evidence="3">Ribose-5-phosphate isomerase A</fullName>
        <ecNumber evidence="3">5.3.1.6</ecNumber>
    </recommendedName>
    <alternativeName>
        <fullName evidence="3">Phosphoriboisomerase A</fullName>
        <shortName evidence="3">PRI</shortName>
    </alternativeName>
</protein>
<comment type="catalytic activity">
    <reaction evidence="1 3">
        <text>aldehydo-D-ribose 5-phosphate = D-ribulose 5-phosphate</text>
        <dbReference type="Rhea" id="RHEA:14657"/>
        <dbReference type="ChEBI" id="CHEBI:58121"/>
        <dbReference type="ChEBI" id="CHEBI:58273"/>
        <dbReference type="EC" id="5.3.1.6"/>
    </reaction>
</comment>
<comment type="caution">
    <text evidence="4">The sequence shown here is derived from an EMBL/GenBank/DDBJ whole genome shotgun (WGS) entry which is preliminary data.</text>
</comment>
<dbReference type="SUPFAM" id="SSF100950">
    <property type="entry name" value="NagB/RpiA/CoA transferase-like"/>
    <property type="match status" value="1"/>
</dbReference>
<dbReference type="RefSeq" id="WP_139562773.1">
    <property type="nucleotide sequence ID" value="NZ_JARBEX010000012.1"/>
</dbReference>
<comment type="pathway">
    <text evidence="3">Carbohydrate degradation; pentose phosphate pathway; D-ribose 5-phosphate from D-ribulose 5-phosphate (non-oxidative stage): step 1/1.</text>
</comment>
<feature type="active site" description="Proton acceptor" evidence="3">
    <location>
        <position position="108"/>
    </location>
</feature>
<dbReference type="CDD" id="cd01398">
    <property type="entry name" value="RPI_A"/>
    <property type="match status" value="1"/>
</dbReference>
<dbReference type="UniPathway" id="UPA00115">
    <property type="reaction ID" value="UER00412"/>
</dbReference>
<dbReference type="GO" id="GO:0005829">
    <property type="term" value="C:cytosol"/>
    <property type="evidence" value="ECO:0007669"/>
    <property type="project" value="TreeGrafter"/>
</dbReference>
<dbReference type="InterPro" id="IPR004788">
    <property type="entry name" value="Ribose5P_isomerase_type_A"/>
</dbReference>
<evidence type="ECO:0000256" key="3">
    <source>
        <dbReference type="HAMAP-Rule" id="MF_00170"/>
    </source>
</evidence>
<feature type="binding site" evidence="3">
    <location>
        <position position="126"/>
    </location>
    <ligand>
        <name>substrate</name>
    </ligand>
</feature>
<comment type="subunit">
    <text evidence="3">Homodimer.</text>
</comment>
<dbReference type="AlphaFoldDB" id="A0A5C4TK39"/>
<dbReference type="NCBIfam" id="TIGR00021">
    <property type="entry name" value="rpiA"/>
    <property type="match status" value="1"/>
</dbReference>
<dbReference type="FunFam" id="3.40.50.1360:FF:000001">
    <property type="entry name" value="Ribose-5-phosphate isomerase A"/>
    <property type="match status" value="1"/>
</dbReference>
<dbReference type="InterPro" id="IPR037171">
    <property type="entry name" value="NagB/RpiA_transferase-like"/>
</dbReference>
<dbReference type="EC" id="5.3.1.6" evidence="3"/>